<feature type="compositionally biased region" description="Basic residues" evidence="16">
    <location>
        <begin position="200"/>
        <end position="210"/>
    </location>
</feature>
<dbReference type="Gene3D" id="3.30.420.10">
    <property type="entry name" value="Ribonuclease H-like superfamily/Ribonuclease H"/>
    <property type="match status" value="1"/>
</dbReference>
<dbReference type="AlphaFoldDB" id="T1IJB0"/>
<dbReference type="GO" id="GO:0008233">
    <property type="term" value="F:peptidase activity"/>
    <property type="evidence" value="ECO:0007669"/>
    <property type="project" value="UniProtKB-KW"/>
</dbReference>
<dbReference type="InterPro" id="IPR057670">
    <property type="entry name" value="SH3_retrovirus"/>
</dbReference>
<feature type="region of interest" description="Disordered" evidence="16">
    <location>
        <begin position="186"/>
        <end position="216"/>
    </location>
</feature>
<dbReference type="Pfam" id="PF00665">
    <property type="entry name" value="rve"/>
    <property type="match status" value="1"/>
</dbReference>
<dbReference type="GO" id="GO:0003677">
    <property type="term" value="F:DNA binding"/>
    <property type="evidence" value="ECO:0007669"/>
    <property type="project" value="InterPro"/>
</dbReference>
<dbReference type="GO" id="GO:0006310">
    <property type="term" value="P:DNA recombination"/>
    <property type="evidence" value="ECO:0007669"/>
    <property type="project" value="UniProtKB-KW"/>
</dbReference>
<dbReference type="SUPFAM" id="SSF53098">
    <property type="entry name" value="Ribonuclease H-like"/>
    <property type="match status" value="1"/>
</dbReference>
<feature type="domain" description="MBD" evidence="17">
    <location>
        <begin position="798"/>
        <end position="871"/>
    </location>
</feature>
<dbReference type="Pfam" id="PF01429">
    <property type="entry name" value="MBD"/>
    <property type="match status" value="1"/>
</dbReference>
<dbReference type="InterPro" id="IPR039537">
    <property type="entry name" value="Retrotran_Ty1/copia-like"/>
</dbReference>
<evidence type="ECO:0000256" key="11">
    <source>
        <dbReference type="ARBA" id="ARBA00022908"/>
    </source>
</evidence>
<evidence type="ECO:0000256" key="7">
    <source>
        <dbReference type="ARBA" id="ARBA00022759"/>
    </source>
</evidence>
<dbReference type="InterPro" id="IPR001739">
    <property type="entry name" value="Methyl_CpG_DNA-bd"/>
</dbReference>
<dbReference type="EnsemblMetazoa" id="SMAR000971-RA">
    <property type="protein sequence ID" value="SMAR000971-PA"/>
    <property type="gene ID" value="SMAR000971"/>
</dbReference>
<dbReference type="InterPro" id="IPR012337">
    <property type="entry name" value="RNaseH-like_sf"/>
</dbReference>
<evidence type="ECO:0000259" key="18">
    <source>
        <dbReference type="PROSITE" id="PS50994"/>
    </source>
</evidence>
<dbReference type="GO" id="GO:0015074">
    <property type="term" value="P:DNA integration"/>
    <property type="evidence" value="ECO:0007669"/>
    <property type="project" value="UniProtKB-KW"/>
</dbReference>
<name>T1IJB0_STRMM</name>
<evidence type="ECO:0000256" key="2">
    <source>
        <dbReference type="ARBA" id="ARBA00022612"/>
    </source>
</evidence>
<evidence type="ECO:0000256" key="15">
    <source>
        <dbReference type="ARBA" id="ARBA00023172"/>
    </source>
</evidence>
<keyword evidence="14" id="KW-0917">Virion maturation</keyword>
<feature type="domain" description="Integrase catalytic" evidence="18">
    <location>
        <begin position="468"/>
        <end position="634"/>
    </location>
</feature>
<evidence type="ECO:0000256" key="12">
    <source>
        <dbReference type="ARBA" id="ARBA00022918"/>
    </source>
</evidence>
<dbReference type="PROSITE" id="PS50982">
    <property type="entry name" value="MBD"/>
    <property type="match status" value="1"/>
</dbReference>
<feature type="region of interest" description="Disordered" evidence="16">
    <location>
        <begin position="717"/>
        <end position="772"/>
    </location>
</feature>
<keyword evidence="15" id="KW-0233">DNA recombination</keyword>
<evidence type="ECO:0000256" key="6">
    <source>
        <dbReference type="ARBA" id="ARBA00022741"/>
    </source>
</evidence>
<feature type="compositionally biased region" description="Basic and acidic residues" evidence="16">
    <location>
        <begin position="881"/>
        <end position="896"/>
    </location>
</feature>
<dbReference type="PROSITE" id="PS50994">
    <property type="entry name" value="INTEGRASE"/>
    <property type="match status" value="1"/>
</dbReference>
<dbReference type="GO" id="GO:0004519">
    <property type="term" value="F:endonuclease activity"/>
    <property type="evidence" value="ECO:0007669"/>
    <property type="project" value="UniProtKB-KW"/>
</dbReference>
<keyword evidence="20" id="KW-1185">Reference proteome</keyword>
<keyword evidence="5" id="KW-0479">Metal-binding</keyword>
<keyword evidence="4" id="KW-0540">Nuclease</keyword>
<dbReference type="GO" id="GO:0003964">
    <property type="term" value="F:RNA-directed DNA polymerase activity"/>
    <property type="evidence" value="ECO:0007669"/>
    <property type="project" value="UniProtKB-KW"/>
</dbReference>
<keyword evidence="2" id="KW-1188">Viral release from host cell</keyword>
<dbReference type="CDD" id="cd00122">
    <property type="entry name" value="MBD"/>
    <property type="match status" value="1"/>
</dbReference>
<proteinExistence type="predicted"/>
<dbReference type="GO" id="GO:0006508">
    <property type="term" value="P:proteolysis"/>
    <property type="evidence" value="ECO:0007669"/>
    <property type="project" value="UniProtKB-KW"/>
</dbReference>
<evidence type="ECO:0000256" key="4">
    <source>
        <dbReference type="ARBA" id="ARBA00022722"/>
    </source>
</evidence>
<sequence length="960" mass="108311">MTDKDITRSVTSGIIKLDRLNYVQWAIDVRLLLEEKGVWDFAEGKEVEPLPTATGPEKLKFLKDKAKSRTIILQSLVPRLQPAAMRCLTTKDVWDHLKKLFEPSCIAREASLVEKFYGIHRFDNEELDTFISRLEKAKDDLVAANDKLKPVDHVKAYILLSRVGKDFELQIQSIYQWAKDAFTYAKDQPQQDQPQQRGRGQGRGKRRGGRRIPGVSAEGHPTAAAWFANAPGAPVVPDQPQVCAASVDMISAAWYLDSCASHHVCGQREMFSTFEELKPMRLELGEGSSAITGRGTVVLIVQVNGGPFTIELLNVYYVKNFKHNLISLGKIDSAKYHIAIYNHSMKVFKCDSRVCSLYGVLEDGLYRIQGPVKYRQSNVTSLSKSSLTKSGNCVTEPSSANKPENYVVSVNMWHQRFGHMYTKGLNHLVNNTNVKGIDLKSKVSKSICDNCELSKSTRAGFKSESLLVASEPLELLHMDFWGPCPIPSLGEARYLFCIVDDATRYTWIHPLRSKDQVFETYKRFHMRIERMSGKKIKAIRTDRGGEFTSGEFESFLASLGVRIQRTNSYSPEMNGVAERVNRTVLNSIRAMLLGAGLPKPLWAELAITLVYLKNRYPHSRLSNAIPYVLFMKRPVSVAHLRIPGFLAYVHVPKPSRSDKLEPRAWKGVMVGYAMGTRGFRVWDPISGGVFESKHVKFDEVRLYKDVVKTHVRDSPFQTEFGQSSFKPSSNESSDSEDEAPPPIAPRPARIHMGPPPVAQPQETPPPPAAQKFATQDIPPFVSTRKKDFSVAMTPLRPTRVAHRVPVPHKPGWEREEVQRQTGATKGQWDVYYYAPGLRTALHSRPDIKAWCEVHLKEKYKASVYDFNPAHAADSDNENDPEQPRTEETETELKPAVDDESTETYAVRVYCASVQEPSTFEEAMSSPESDEWRAAMDEELDTLEERSVFEIKPRPSHSHIL</sequence>
<dbReference type="eggNOG" id="KOG0017">
    <property type="taxonomic scope" value="Eukaryota"/>
</dbReference>
<dbReference type="PhylomeDB" id="T1IJB0"/>
<comment type="function">
    <text evidence="1">The aspartyl protease (PR) mediates the proteolytic cleavages of the Gag and Gag-Pol polyproteins after assembly of the VLP.</text>
</comment>
<evidence type="ECO:0000256" key="10">
    <source>
        <dbReference type="ARBA" id="ARBA00022842"/>
    </source>
</evidence>
<keyword evidence="3" id="KW-0645">Protease</keyword>
<feature type="compositionally biased region" description="Low complexity" evidence="16">
    <location>
        <begin position="723"/>
        <end position="732"/>
    </location>
</feature>
<accession>T1IJB0</accession>
<evidence type="ECO:0000256" key="1">
    <source>
        <dbReference type="ARBA" id="ARBA00002180"/>
    </source>
</evidence>
<keyword evidence="13" id="KW-0548">Nucleotidyltransferase</keyword>
<dbReference type="Pfam" id="PF22936">
    <property type="entry name" value="Pol_BBD"/>
    <property type="match status" value="1"/>
</dbReference>
<keyword evidence="10" id="KW-0460">Magnesium</keyword>
<reference evidence="20" key="1">
    <citation type="submission" date="2011-05" db="EMBL/GenBank/DDBJ databases">
        <authorList>
            <person name="Richards S.R."/>
            <person name="Qu J."/>
            <person name="Jiang H."/>
            <person name="Jhangiani S.N."/>
            <person name="Agravi P."/>
            <person name="Goodspeed R."/>
            <person name="Gross S."/>
            <person name="Mandapat C."/>
            <person name="Jackson L."/>
            <person name="Mathew T."/>
            <person name="Pu L."/>
            <person name="Thornton R."/>
            <person name="Saada N."/>
            <person name="Wilczek-Boney K.B."/>
            <person name="Lee S."/>
            <person name="Kovar C."/>
            <person name="Wu Y."/>
            <person name="Scherer S.E."/>
            <person name="Worley K.C."/>
            <person name="Muzny D.M."/>
            <person name="Gibbs R."/>
        </authorList>
    </citation>
    <scope>NUCLEOTIDE SEQUENCE</scope>
    <source>
        <strain evidence="20">Brora</strain>
    </source>
</reference>
<dbReference type="HOGENOM" id="CLU_001650_11_6_1"/>
<evidence type="ECO:0000313" key="19">
    <source>
        <dbReference type="EnsemblMetazoa" id="SMAR000971-PA"/>
    </source>
</evidence>
<evidence type="ECO:0000256" key="8">
    <source>
        <dbReference type="ARBA" id="ARBA00022801"/>
    </source>
</evidence>
<protein>
    <recommendedName>
        <fullName evidence="21">Integrase catalytic domain-containing protein</fullName>
    </recommendedName>
</protein>
<keyword evidence="13" id="KW-0239">DNA-directed DNA polymerase</keyword>
<keyword evidence="11" id="KW-0229">DNA integration</keyword>
<dbReference type="PANTHER" id="PTHR42648:SF11">
    <property type="entry name" value="TRANSPOSON TY4-P GAG-POL POLYPROTEIN"/>
    <property type="match status" value="1"/>
</dbReference>
<dbReference type="PANTHER" id="PTHR42648">
    <property type="entry name" value="TRANSPOSASE, PUTATIVE-RELATED"/>
    <property type="match status" value="1"/>
</dbReference>
<reference evidence="19" key="2">
    <citation type="submission" date="2015-02" db="UniProtKB">
        <authorList>
            <consortium name="EnsemblMetazoa"/>
        </authorList>
    </citation>
    <scope>IDENTIFICATION</scope>
</reference>
<feature type="compositionally biased region" description="Pro residues" evidence="16">
    <location>
        <begin position="753"/>
        <end position="768"/>
    </location>
</feature>
<dbReference type="GO" id="GO:0046872">
    <property type="term" value="F:metal ion binding"/>
    <property type="evidence" value="ECO:0007669"/>
    <property type="project" value="UniProtKB-KW"/>
</dbReference>
<evidence type="ECO:0000313" key="20">
    <source>
        <dbReference type="Proteomes" id="UP000014500"/>
    </source>
</evidence>
<dbReference type="SUPFAM" id="SSF54171">
    <property type="entry name" value="DNA-binding domain"/>
    <property type="match status" value="1"/>
</dbReference>
<evidence type="ECO:0000256" key="16">
    <source>
        <dbReference type="SAM" id="MobiDB-lite"/>
    </source>
</evidence>
<dbReference type="Pfam" id="PF25597">
    <property type="entry name" value="SH3_retrovirus"/>
    <property type="match status" value="1"/>
</dbReference>
<keyword evidence="12" id="KW-0695">RNA-directed DNA polymerase</keyword>
<evidence type="ECO:0000256" key="3">
    <source>
        <dbReference type="ARBA" id="ARBA00022670"/>
    </source>
</evidence>
<evidence type="ECO:0000259" key="17">
    <source>
        <dbReference type="PROSITE" id="PS50982"/>
    </source>
</evidence>
<dbReference type="InterPro" id="IPR054722">
    <property type="entry name" value="PolX-like_BBD"/>
</dbReference>
<dbReference type="EMBL" id="AFFK01014491">
    <property type="status" value="NOT_ANNOTATED_CDS"/>
    <property type="molecule type" value="Genomic_DNA"/>
</dbReference>
<dbReference type="InterPro" id="IPR025724">
    <property type="entry name" value="GAG-pre-integrase_dom"/>
</dbReference>
<keyword evidence="8" id="KW-0378">Hydrolase</keyword>
<keyword evidence="13" id="KW-0808">Transferase</keyword>
<dbReference type="SMART" id="SM00391">
    <property type="entry name" value="MBD"/>
    <property type="match status" value="1"/>
</dbReference>
<dbReference type="Gene3D" id="3.30.890.10">
    <property type="entry name" value="Methyl-cpg-binding Protein 2, Chain A"/>
    <property type="match status" value="1"/>
</dbReference>
<keyword evidence="9" id="KW-0067">ATP-binding</keyword>
<evidence type="ECO:0000256" key="5">
    <source>
        <dbReference type="ARBA" id="ARBA00022723"/>
    </source>
</evidence>
<keyword evidence="6" id="KW-0547">Nucleotide-binding</keyword>
<dbReference type="STRING" id="126957.T1IJB0"/>
<evidence type="ECO:0000256" key="9">
    <source>
        <dbReference type="ARBA" id="ARBA00022840"/>
    </source>
</evidence>
<feature type="region of interest" description="Disordered" evidence="16">
    <location>
        <begin position="869"/>
        <end position="900"/>
    </location>
</feature>
<dbReference type="InterPro" id="IPR036397">
    <property type="entry name" value="RNaseH_sf"/>
</dbReference>
<dbReference type="GO" id="GO:0003887">
    <property type="term" value="F:DNA-directed DNA polymerase activity"/>
    <property type="evidence" value="ECO:0007669"/>
    <property type="project" value="UniProtKB-KW"/>
</dbReference>
<evidence type="ECO:0008006" key="21">
    <source>
        <dbReference type="Google" id="ProtNLM"/>
    </source>
</evidence>
<dbReference type="InterPro" id="IPR016177">
    <property type="entry name" value="DNA-bd_dom_sf"/>
</dbReference>
<dbReference type="Pfam" id="PF13976">
    <property type="entry name" value="gag_pre-integrs"/>
    <property type="match status" value="1"/>
</dbReference>
<dbReference type="InterPro" id="IPR001584">
    <property type="entry name" value="Integrase_cat-core"/>
</dbReference>
<dbReference type="Proteomes" id="UP000014500">
    <property type="component" value="Unassembled WGS sequence"/>
</dbReference>
<keyword evidence="7" id="KW-0255">Endonuclease</keyword>
<dbReference type="Pfam" id="PF14223">
    <property type="entry name" value="Retrotran_gag_2"/>
    <property type="match status" value="1"/>
</dbReference>
<dbReference type="GO" id="GO:0005524">
    <property type="term" value="F:ATP binding"/>
    <property type="evidence" value="ECO:0007669"/>
    <property type="project" value="UniProtKB-KW"/>
</dbReference>
<organism evidence="19 20">
    <name type="scientific">Strigamia maritima</name>
    <name type="common">European centipede</name>
    <name type="synonym">Geophilus maritimus</name>
    <dbReference type="NCBI Taxonomy" id="126957"/>
    <lineage>
        <taxon>Eukaryota</taxon>
        <taxon>Metazoa</taxon>
        <taxon>Ecdysozoa</taxon>
        <taxon>Arthropoda</taxon>
        <taxon>Myriapoda</taxon>
        <taxon>Chilopoda</taxon>
        <taxon>Pleurostigmophora</taxon>
        <taxon>Geophilomorpha</taxon>
        <taxon>Linotaeniidae</taxon>
        <taxon>Strigamia</taxon>
    </lineage>
</organism>
<evidence type="ECO:0000256" key="13">
    <source>
        <dbReference type="ARBA" id="ARBA00022932"/>
    </source>
</evidence>
<feature type="compositionally biased region" description="Low complexity" evidence="16">
    <location>
        <begin position="186"/>
        <end position="198"/>
    </location>
</feature>
<evidence type="ECO:0000256" key="14">
    <source>
        <dbReference type="ARBA" id="ARBA00023113"/>
    </source>
</evidence>